<evidence type="ECO:0000313" key="3">
    <source>
        <dbReference type="EMBL" id="TGL51628.1"/>
    </source>
</evidence>
<sequence>MKLRIFFCTILFLLTSLSLGNCRYPIAKQDVIESDTLFLETENPNAKPCNEEGIRFTKAVQLDSASATWESCILANPNEVVVHLNRLRFYYLLDEYETLKQKVTKESPSRSSVTYQSILKELDQRLRYEEKVILLDALSRVKGWELYAYEELAYYYLQVGNFPYAEGFFNQILEAVPFHENALYGMADIQVHKGNWHSLLDYAKSLEISAKKNKEFHFYFLKGNYELGRYELALKWAESASANEKTEVHFLELWRDTLLVLKDYPKWDPLLPYYRKAKEKGYSVPESVFFPTLSKEGKDVRKAVRSGRS</sequence>
<gene>
    <name evidence="3" type="ORF">EHQ59_12120</name>
</gene>
<feature type="signal peptide" evidence="2">
    <location>
        <begin position="1"/>
        <end position="20"/>
    </location>
</feature>
<keyword evidence="2" id="KW-0732">Signal</keyword>
<dbReference type="OrthoDB" id="337114at2"/>
<comment type="caution">
    <text evidence="3">The sequence shown here is derived from an EMBL/GenBank/DDBJ whole genome shotgun (WGS) entry which is preliminary data.</text>
</comment>
<dbReference type="Proteomes" id="UP000297609">
    <property type="component" value="Unassembled WGS sequence"/>
</dbReference>
<protein>
    <recommendedName>
        <fullName evidence="5">Tetratricopeptide repeat protein</fullName>
    </recommendedName>
</protein>
<dbReference type="EMBL" id="RQGG01000032">
    <property type="protein sequence ID" value="TGL51628.1"/>
    <property type="molecule type" value="Genomic_DNA"/>
</dbReference>
<proteinExistence type="predicted"/>
<dbReference type="InterPro" id="IPR019734">
    <property type="entry name" value="TPR_rpt"/>
</dbReference>
<evidence type="ECO:0000313" key="4">
    <source>
        <dbReference type="Proteomes" id="UP000297609"/>
    </source>
</evidence>
<dbReference type="PROSITE" id="PS50005">
    <property type="entry name" value="TPR"/>
    <property type="match status" value="1"/>
</dbReference>
<evidence type="ECO:0000256" key="2">
    <source>
        <dbReference type="SAM" id="SignalP"/>
    </source>
</evidence>
<organism evidence="3 4">
    <name type="scientific">Leptospira kemamanensis</name>
    <dbReference type="NCBI Taxonomy" id="2484942"/>
    <lineage>
        <taxon>Bacteria</taxon>
        <taxon>Pseudomonadati</taxon>
        <taxon>Spirochaetota</taxon>
        <taxon>Spirochaetia</taxon>
        <taxon>Leptospirales</taxon>
        <taxon>Leptospiraceae</taxon>
        <taxon>Leptospira</taxon>
    </lineage>
</organism>
<feature type="chain" id="PRO_5020913685" description="Tetratricopeptide repeat protein" evidence="2">
    <location>
        <begin position="21"/>
        <end position="309"/>
    </location>
</feature>
<reference evidence="3" key="1">
    <citation type="journal article" date="2019" name="PLoS Negl. Trop. Dis.">
        <title>Revisiting the worldwide diversity of Leptospira species in the environment.</title>
        <authorList>
            <person name="Vincent A.T."/>
            <person name="Schiettekatte O."/>
            <person name="Bourhy P."/>
            <person name="Veyrier F.J."/>
            <person name="Picardeau M."/>
        </authorList>
    </citation>
    <scope>NUCLEOTIDE SEQUENCE [LARGE SCALE GENOMIC DNA]</scope>
    <source>
        <strain evidence="3">201702454</strain>
    </source>
</reference>
<accession>A0A4R9JNR1</accession>
<dbReference type="SUPFAM" id="SSF48452">
    <property type="entry name" value="TPR-like"/>
    <property type="match status" value="1"/>
</dbReference>
<dbReference type="Gene3D" id="1.25.40.10">
    <property type="entry name" value="Tetratricopeptide repeat domain"/>
    <property type="match status" value="1"/>
</dbReference>
<name>A0A4R9JNR1_9LEPT</name>
<keyword evidence="1" id="KW-0802">TPR repeat</keyword>
<feature type="repeat" description="TPR" evidence="1">
    <location>
        <begin position="146"/>
        <end position="179"/>
    </location>
</feature>
<evidence type="ECO:0008006" key="5">
    <source>
        <dbReference type="Google" id="ProtNLM"/>
    </source>
</evidence>
<evidence type="ECO:0000256" key="1">
    <source>
        <dbReference type="PROSITE-ProRule" id="PRU00339"/>
    </source>
</evidence>
<dbReference type="InterPro" id="IPR011990">
    <property type="entry name" value="TPR-like_helical_dom_sf"/>
</dbReference>
<dbReference type="AlphaFoldDB" id="A0A4R9JNR1"/>
<dbReference type="RefSeq" id="WP_135619901.1">
    <property type="nucleotide sequence ID" value="NZ_RQGG01000032.1"/>
</dbReference>
<keyword evidence="4" id="KW-1185">Reference proteome</keyword>